<accession>A0A9Q1KK12</accession>
<dbReference type="InterPro" id="IPR001431">
    <property type="entry name" value="Pept_M16_Zn_BS"/>
</dbReference>
<dbReference type="PANTHER" id="PTHR43690">
    <property type="entry name" value="NARDILYSIN"/>
    <property type="match status" value="1"/>
</dbReference>
<reference evidence="10" key="1">
    <citation type="submission" date="2022-04" db="EMBL/GenBank/DDBJ databases">
        <title>Carnegiea gigantea Genome sequencing and assembly v2.</title>
        <authorList>
            <person name="Copetti D."/>
            <person name="Sanderson M.J."/>
            <person name="Burquez A."/>
            <person name="Wojciechowski M.F."/>
        </authorList>
    </citation>
    <scope>NUCLEOTIDE SEQUENCE</scope>
    <source>
        <strain evidence="10">SGP5-SGP5p</strain>
        <tissue evidence="10">Aerial part</tissue>
    </source>
</reference>
<evidence type="ECO:0000256" key="3">
    <source>
        <dbReference type="ARBA" id="ARBA00022723"/>
    </source>
</evidence>
<evidence type="ECO:0000256" key="6">
    <source>
        <dbReference type="ARBA" id="ARBA00023049"/>
    </source>
</evidence>
<dbReference type="GO" id="GO:0004222">
    <property type="term" value="F:metalloendopeptidase activity"/>
    <property type="evidence" value="ECO:0007669"/>
    <property type="project" value="InterPro"/>
</dbReference>
<comment type="caution">
    <text evidence="10">The sequence shown here is derived from an EMBL/GenBank/DDBJ whole genome shotgun (WGS) entry which is preliminary data.</text>
</comment>
<dbReference type="Proteomes" id="UP001153076">
    <property type="component" value="Unassembled WGS sequence"/>
</dbReference>
<evidence type="ECO:0000256" key="4">
    <source>
        <dbReference type="ARBA" id="ARBA00022801"/>
    </source>
</evidence>
<dbReference type="EMBL" id="JAKOGI010000103">
    <property type="protein sequence ID" value="KAJ8444243.1"/>
    <property type="molecule type" value="Genomic_DNA"/>
</dbReference>
<dbReference type="GO" id="GO:0046872">
    <property type="term" value="F:metal ion binding"/>
    <property type="evidence" value="ECO:0007669"/>
    <property type="project" value="UniProtKB-KW"/>
</dbReference>
<feature type="domain" description="Peptidase M16 C-terminal" evidence="9">
    <location>
        <begin position="210"/>
        <end position="389"/>
    </location>
</feature>
<dbReference type="GO" id="GO:0006508">
    <property type="term" value="P:proteolysis"/>
    <property type="evidence" value="ECO:0007669"/>
    <property type="project" value="UniProtKB-KW"/>
</dbReference>
<dbReference type="Pfam" id="PF00675">
    <property type="entry name" value="Peptidase_M16"/>
    <property type="match status" value="1"/>
</dbReference>
<dbReference type="OrthoDB" id="10251424at2759"/>
<keyword evidence="5" id="KW-0862">Zinc</keyword>
<dbReference type="InterPro" id="IPR050626">
    <property type="entry name" value="Peptidase_M16"/>
</dbReference>
<dbReference type="InterPro" id="IPR011249">
    <property type="entry name" value="Metalloenz_LuxS/M16"/>
</dbReference>
<dbReference type="Pfam" id="PF05193">
    <property type="entry name" value="Peptidase_M16_C"/>
    <property type="match status" value="2"/>
</dbReference>
<keyword evidence="4" id="KW-0378">Hydrolase</keyword>
<dbReference type="InterPro" id="IPR007863">
    <property type="entry name" value="Peptidase_M16_C"/>
</dbReference>
<evidence type="ECO:0000256" key="2">
    <source>
        <dbReference type="ARBA" id="ARBA00022670"/>
    </source>
</evidence>
<evidence type="ECO:0000259" key="8">
    <source>
        <dbReference type="Pfam" id="PF00675"/>
    </source>
</evidence>
<evidence type="ECO:0000313" key="11">
    <source>
        <dbReference type="Proteomes" id="UP001153076"/>
    </source>
</evidence>
<feature type="domain" description="Peptidase M16 N-terminal" evidence="8">
    <location>
        <begin position="54"/>
        <end position="171"/>
    </location>
</feature>
<organism evidence="10 11">
    <name type="scientific">Carnegiea gigantea</name>
    <dbReference type="NCBI Taxonomy" id="171969"/>
    <lineage>
        <taxon>Eukaryota</taxon>
        <taxon>Viridiplantae</taxon>
        <taxon>Streptophyta</taxon>
        <taxon>Embryophyta</taxon>
        <taxon>Tracheophyta</taxon>
        <taxon>Spermatophyta</taxon>
        <taxon>Magnoliopsida</taxon>
        <taxon>eudicotyledons</taxon>
        <taxon>Gunneridae</taxon>
        <taxon>Pentapetalae</taxon>
        <taxon>Caryophyllales</taxon>
        <taxon>Cactineae</taxon>
        <taxon>Cactaceae</taxon>
        <taxon>Cactoideae</taxon>
        <taxon>Echinocereeae</taxon>
        <taxon>Carnegiea</taxon>
    </lineage>
</organism>
<dbReference type="InterPro" id="IPR011765">
    <property type="entry name" value="Pept_M16_N"/>
</dbReference>
<name>A0A9Q1KK12_9CARY</name>
<evidence type="ECO:0000259" key="9">
    <source>
        <dbReference type="Pfam" id="PF05193"/>
    </source>
</evidence>
<feature type="domain" description="Peptidase M16 C-terminal" evidence="9">
    <location>
        <begin position="691"/>
        <end position="878"/>
    </location>
</feature>
<dbReference type="PANTHER" id="PTHR43690:SF34">
    <property type="entry name" value="ZINC PROTEASE PQQL-LIKE"/>
    <property type="match status" value="1"/>
</dbReference>
<keyword evidence="11" id="KW-1185">Reference proteome</keyword>
<keyword evidence="2" id="KW-0645">Protease</keyword>
<evidence type="ECO:0000256" key="5">
    <source>
        <dbReference type="ARBA" id="ARBA00022833"/>
    </source>
</evidence>
<evidence type="ECO:0000313" key="10">
    <source>
        <dbReference type="EMBL" id="KAJ8444243.1"/>
    </source>
</evidence>
<gene>
    <name evidence="10" type="ORF">Cgig2_028124</name>
</gene>
<dbReference type="AlphaFoldDB" id="A0A9Q1KK12"/>
<evidence type="ECO:0000256" key="1">
    <source>
        <dbReference type="ARBA" id="ARBA00007261"/>
    </source>
</evidence>
<dbReference type="PROSITE" id="PS00143">
    <property type="entry name" value="INSULINASE"/>
    <property type="match status" value="1"/>
</dbReference>
<dbReference type="SUPFAM" id="SSF63411">
    <property type="entry name" value="LuxS/MPP-like metallohydrolase"/>
    <property type="match status" value="3"/>
</dbReference>
<dbReference type="Gene3D" id="3.30.830.10">
    <property type="entry name" value="Metalloenzyme, LuxS/M16 peptidase-like"/>
    <property type="match status" value="4"/>
</dbReference>
<comment type="similarity">
    <text evidence="1 7">Belongs to the peptidase M16 family.</text>
</comment>
<keyword evidence="6" id="KW-0482">Metalloprotease</keyword>
<evidence type="ECO:0000256" key="7">
    <source>
        <dbReference type="RuleBase" id="RU004447"/>
    </source>
</evidence>
<protein>
    <submittedName>
        <fullName evidence="10">Uncharacterized protein</fullName>
    </submittedName>
</protein>
<proteinExistence type="inferred from homology"/>
<keyword evidence="3" id="KW-0479">Metal-binding</keyword>
<sequence length="984" mass="110402">MDALPRETLKLEKIHRFKSLKMVEVDLKTKLDPNPFGADHGKLENGLTYYVRCNSKPQMRAALALAVKVGSVLEEENERGIAHIVEHLAFSATNKYTNHDLVKFLESIGAEFGACGNAYTSFDETVYELFVPIDKPGLLSEAIAVLSEFSSEIRISPEDLEKERGAVLEEYRLGRDANGRLAELCFASVLQGSKYAERLPIGLESVIRKVPAEDAKGFYKRWYNLHNMAVIAVGDFPGTESVVGLIREHFGQKHSLKPPVIPITKVPHVAEMRCSCFAEPEAGGTTVEINWMMSNDEPKTVGEYRDWLIGYMFRSALNRRFSKISRRKDPPYFGCAVREAELVHPVKAIEISASCKEKGAVEALKSVLTELAKVRLHKFSERETAIARDKIMSEIESAYLERDKIESTVWRYQYLQHFLQNEAVLGLEFEAQLYKTILPQIRASEVSQYSERLRTSDGPVIIVTEPRASVTEEELQSVVSDTDSLEKDGNISGWEDNLIPEEIIHVKPKPGHIVQRSNYKDIGVTELTLSNGMKVCYKCTDFKNDQVIFKGYSYEGYSQLVESEYLSCLLSSSIAGEIGKFGYKPTVLVDILAGKRASVSTDLGAYTRSFIGDCSPSDFETALQLVYQLFVTQVQPEEEDIKRVIHIVEEIIHAEERDPYTAFSNRLTRIKYGNSYFYKPPQVSDLPKIEPKKACEYFDRCFKDPSTFTVVIVGNIDPAMALPLILEYLGGIPRPSESMPQLGLDDLKGLPSNPPAHIVKETVRSPMVEAQCSVHISMQIKLRNETMMEEMWFVAFLSQLLQTKMTQVLRFKHGEIYSVGVDSDFGYSKPSKTADLEGEISIDFSCDPNVSATLVEVALDEISNLQECGPSEDDVSAVLEIEQRNHENDLQGNIYWLFQILKSYRSRLYSGDLGSTFEVGSRQSKKQSSSNLLAINSKVGTTENITLSLQGALHCSDLNAGDQSFSFAKTPTKDPTQAKVLWQI</sequence>